<dbReference type="InterPro" id="IPR013424">
    <property type="entry name" value="Ice-binding_C"/>
</dbReference>
<dbReference type="Gene3D" id="2.60.120.200">
    <property type="match status" value="1"/>
</dbReference>
<dbReference type="Pfam" id="PF13385">
    <property type="entry name" value="Laminin_G_3"/>
    <property type="match status" value="1"/>
</dbReference>
<dbReference type="OrthoDB" id="127107at2"/>
<accession>A0A1Q2MCQ4</accession>
<dbReference type="AlphaFoldDB" id="A0A1Q2MCQ4"/>
<dbReference type="STRING" id="1851148.SMSP2_00838"/>
<evidence type="ECO:0000313" key="3">
    <source>
        <dbReference type="Proteomes" id="UP000188181"/>
    </source>
</evidence>
<sequence>MRKNEKETVKKMLLLVCVFWALSGSMLEADLIAYWAMDETAGATEAVDSIGIANAIAAASGDNPVAGAAGMFGNAWSFSGSDDNRLHIDPPNQAAFTTLGYSGFSYSGWVNSTDGATDTIFSISDAAAGSEEAALRIVSNQLNFLGRHNTNDNVDITSQQTLNLGQWYHVAVASDLSGTVLYLDGNEVASSPYGVDIATFTTNDNNVSVNFGANNDNGTGLQWEYAGLIDEFRVYDHKLSVSEVESLAVPEPTTMSLIGIGAILLIRKKK</sequence>
<dbReference type="RefSeq" id="WP_146684812.1">
    <property type="nucleotide sequence ID" value="NZ_CP019646.1"/>
</dbReference>
<dbReference type="NCBIfam" id="TIGR02595">
    <property type="entry name" value="PEP_CTERM"/>
    <property type="match status" value="1"/>
</dbReference>
<evidence type="ECO:0000259" key="1">
    <source>
        <dbReference type="Pfam" id="PF07589"/>
    </source>
</evidence>
<evidence type="ECO:0000313" key="2">
    <source>
        <dbReference type="EMBL" id="AQQ70486.1"/>
    </source>
</evidence>
<organism evidence="2 3">
    <name type="scientific">Limihaloglobus sulfuriphilus</name>
    <dbReference type="NCBI Taxonomy" id="1851148"/>
    <lineage>
        <taxon>Bacteria</taxon>
        <taxon>Pseudomonadati</taxon>
        <taxon>Planctomycetota</taxon>
        <taxon>Phycisphaerae</taxon>
        <taxon>Sedimentisphaerales</taxon>
        <taxon>Sedimentisphaeraceae</taxon>
        <taxon>Limihaloglobus</taxon>
    </lineage>
</organism>
<dbReference type="Pfam" id="PF07589">
    <property type="entry name" value="PEP-CTERM"/>
    <property type="match status" value="1"/>
</dbReference>
<protein>
    <recommendedName>
        <fullName evidence="1">Ice-binding protein C-terminal domain-containing protein</fullName>
    </recommendedName>
</protein>
<reference evidence="3" key="1">
    <citation type="submission" date="2017-02" db="EMBL/GenBank/DDBJ databases">
        <title>Comparative genomics and description of representatives of a novel lineage of planctomycetes thriving in anoxic sediments.</title>
        <authorList>
            <person name="Spring S."/>
            <person name="Bunk B."/>
            <person name="Sproer C."/>
        </authorList>
    </citation>
    <scope>NUCLEOTIDE SEQUENCE [LARGE SCALE GENOMIC DNA]</scope>
    <source>
        <strain evidence="3">SM-Chi-D1</strain>
    </source>
</reference>
<dbReference type="EMBL" id="CP019646">
    <property type="protein sequence ID" value="AQQ70486.1"/>
    <property type="molecule type" value="Genomic_DNA"/>
</dbReference>
<gene>
    <name evidence="2" type="ORF">SMSP2_00838</name>
</gene>
<dbReference type="SUPFAM" id="SSF49899">
    <property type="entry name" value="Concanavalin A-like lectins/glucanases"/>
    <property type="match status" value="1"/>
</dbReference>
<dbReference type="InterPro" id="IPR013320">
    <property type="entry name" value="ConA-like_dom_sf"/>
</dbReference>
<proteinExistence type="predicted"/>
<name>A0A1Q2MCQ4_9BACT</name>
<feature type="domain" description="Ice-binding protein C-terminal" evidence="1">
    <location>
        <begin position="248"/>
        <end position="267"/>
    </location>
</feature>
<keyword evidence="3" id="KW-1185">Reference proteome</keyword>
<dbReference type="Proteomes" id="UP000188181">
    <property type="component" value="Chromosome"/>
</dbReference>
<dbReference type="KEGG" id="pbas:SMSP2_00838"/>